<dbReference type="FunFam" id="3.90.226.10:FF:000017">
    <property type="entry name" value="Propionyl-CoA carboxylase subunit beta 5"/>
    <property type="match status" value="1"/>
</dbReference>
<dbReference type="EC" id="6.4.1.3" evidence="5"/>
<evidence type="ECO:0000256" key="1">
    <source>
        <dbReference type="ARBA" id="ARBA00006102"/>
    </source>
</evidence>
<dbReference type="Gene3D" id="3.90.226.10">
    <property type="entry name" value="2-enoyl-CoA Hydratase, Chain A, domain 1"/>
    <property type="match status" value="2"/>
</dbReference>
<dbReference type="GO" id="GO:0015977">
    <property type="term" value="P:carbon fixation"/>
    <property type="evidence" value="ECO:0007669"/>
    <property type="project" value="UniProtKB-ARBA"/>
</dbReference>
<dbReference type="PROSITE" id="PS50989">
    <property type="entry name" value="COA_CT_CTER"/>
    <property type="match status" value="1"/>
</dbReference>
<keyword evidence="2" id="KW-0812">Transmembrane</keyword>
<name>A0A3G6J4L3_9CORY</name>
<dbReference type="InterPro" id="IPR011762">
    <property type="entry name" value="COA_CT_N"/>
</dbReference>
<keyword evidence="2" id="KW-1133">Transmembrane helix</keyword>
<dbReference type="Proteomes" id="UP000269019">
    <property type="component" value="Chromosome"/>
</dbReference>
<dbReference type="PANTHER" id="PTHR43842:SF2">
    <property type="entry name" value="PROPIONYL-COA CARBOXYLASE BETA CHAIN, MITOCHONDRIAL"/>
    <property type="match status" value="1"/>
</dbReference>
<dbReference type="Pfam" id="PF01039">
    <property type="entry name" value="Carboxyl_trans"/>
    <property type="match status" value="1"/>
</dbReference>
<keyword evidence="6" id="KW-1185">Reference proteome</keyword>
<evidence type="ECO:0000256" key="2">
    <source>
        <dbReference type="SAM" id="Phobius"/>
    </source>
</evidence>
<sequence precursor="true">MRNFSTFSRKPHAHPARKTLKLVSMTTAVNNSAETEKPDLSTTAGKLADLRSRIQETLAPMGEASVQRVHDAGKKTARERIEYLLDDGSFVEIDALARHRSKNFGLDARRPVTDGVVTGYGTIDGRKVCVFSQDGAVFGGALGEVYGEKIVKIMDLALKTGVPLIGINEGAGARIQEGVVSLGLYSQIFYRNTLASGVIPQISLIMGACAGGHVYSPALTDFIIMVDKTSKMFITGPDVIKTVTGEDVTQEELGGASTHMSLSGTSHYTASDDADALDWVRDLIGFLPQNNRAEAPRMEADIMEGSIQDNITESDLELDTIIPDSPNLPYDMHEVINRLVDDGEFFEIQEGYAENIIIGFGRIEGRSVGFVANQPMQFAGCLDIRASEKAARFIRTCDCFNIPIVELVDVPGFLPGTSQEYDGIIRRGAKLLFAYSEATVGKITVITRKSYGGAYCVMGSKDMGADICLAWPTAQIAVMGAAGAVGFIYRKQIKEAAMQGKDPAEVLAEYQKEYEETLVNPYMAAERGYVDAVIPPSETRGQIIEGLRLLDRKVVNVPAKKHGNIPL</sequence>
<feature type="transmembrane region" description="Helical" evidence="2">
    <location>
        <begin position="469"/>
        <end position="489"/>
    </location>
</feature>
<reference evidence="5 6" key="1">
    <citation type="submission" date="2018-11" db="EMBL/GenBank/DDBJ databases">
        <authorList>
            <person name="Kleinhagauer T."/>
            <person name="Glaeser S.P."/>
            <person name="Spergser J."/>
            <person name="Ruckert C."/>
            <person name="Kaempfer P."/>
            <person name="Busse H.-J."/>
        </authorList>
    </citation>
    <scope>NUCLEOTIDE SEQUENCE [LARGE SCALE GENOMIC DNA]</scope>
    <source>
        <strain evidence="5 6">200CH</strain>
    </source>
</reference>
<feature type="domain" description="CoA carboxyltransferase C-terminal" evidence="4">
    <location>
        <begin position="313"/>
        <end position="561"/>
    </location>
</feature>
<accession>A0A3G6J4L3</accession>
<dbReference type="InterPro" id="IPR029045">
    <property type="entry name" value="ClpP/crotonase-like_dom_sf"/>
</dbReference>
<feature type="domain" description="CoA carboxyltransferase N-terminal" evidence="3">
    <location>
        <begin position="40"/>
        <end position="299"/>
    </location>
</feature>
<dbReference type="FunFam" id="3.90.226.10:FF:000016">
    <property type="entry name" value="Propionyl-CoA carboxylase, beta subunit"/>
    <property type="match status" value="1"/>
</dbReference>
<protein>
    <submittedName>
        <fullName evidence="5">Putative propionyl-CoA carboxylase beta chain 5</fullName>
        <ecNumber evidence="5">6.4.1.3</ecNumber>
    </submittedName>
</protein>
<dbReference type="AlphaFoldDB" id="A0A3G6J4L3"/>
<comment type="similarity">
    <text evidence="1">Belongs to the AccD/PCCB family.</text>
</comment>
<dbReference type="EMBL" id="CP033896">
    <property type="protein sequence ID" value="AZA12886.1"/>
    <property type="molecule type" value="Genomic_DNA"/>
</dbReference>
<dbReference type="SUPFAM" id="SSF52096">
    <property type="entry name" value="ClpP/crotonase"/>
    <property type="match status" value="2"/>
</dbReference>
<dbReference type="KEGG" id="ccho:CCHOA_02345"/>
<evidence type="ECO:0000313" key="6">
    <source>
        <dbReference type="Proteomes" id="UP000269019"/>
    </source>
</evidence>
<evidence type="ECO:0000259" key="4">
    <source>
        <dbReference type="PROSITE" id="PS50989"/>
    </source>
</evidence>
<dbReference type="GO" id="GO:0003989">
    <property type="term" value="F:acetyl-CoA carboxylase activity"/>
    <property type="evidence" value="ECO:0007669"/>
    <property type="project" value="UniProtKB-ARBA"/>
</dbReference>
<gene>
    <name evidence="5" type="primary">accD2</name>
    <name evidence="5" type="ORF">CCHOA_02345</name>
</gene>
<dbReference type="GO" id="GO:0004658">
    <property type="term" value="F:propionyl-CoA carboxylase activity"/>
    <property type="evidence" value="ECO:0007669"/>
    <property type="project" value="UniProtKB-EC"/>
</dbReference>
<evidence type="ECO:0000259" key="3">
    <source>
        <dbReference type="PROSITE" id="PS50980"/>
    </source>
</evidence>
<dbReference type="InterPro" id="IPR011763">
    <property type="entry name" value="COA_CT_C"/>
</dbReference>
<evidence type="ECO:0000313" key="5">
    <source>
        <dbReference type="EMBL" id="AZA12886.1"/>
    </source>
</evidence>
<dbReference type="GO" id="GO:0009317">
    <property type="term" value="C:acetyl-CoA carboxylase complex"/>
    <property type="evidence" value="ECO:0007669"/>
    <property type="project" value="TreeGrafter"/>
</dbReference>
<dbReference type="InterPro" id="IPR051047">
    <property type="entry name" value="AccD/PCCB"/>
</dbReference>
<dbReference type="InterPro" id="IPR034733">
    <property type="entry name" value="AcCoA_carboxyl_beta"/>
</dbReference>
<dbReference type="PANTHER" id="PTHR43842">
    <property type="entry name" value="PROPIONYL-COA CARBOXYLASE BETA CHAIN"/>
    <property type="match status" value="1"/>
</dbReference>
<organism evidence="5 6">
    <name type="scientific">Corynebacterium choanae</name>
    <dbReference type="NCBI Taxonomy" id="1862358"/>
    <lineage>
        <taxon>Bacteria</taxon>
        <taxon>Bacillati</taxon>
        <taxon>Actinomycetota</taxon>
        <taxon>Actinomycetes</taxon>
        <taxon>Mycobacteriales</taxon>
        <taxon>Corynebacteriaceae</taxon>
        <taxon>Corynebacterium</taxon>
    </lineage>
</organism>
<keyword evidence="2" id="KW-0472">Membrane</keyword>
<keyword evidence="5" id="KW-0436">Ligase</keyword>
<dbReference type="PROSITE" id="PS50980">
    <property type="entry name" value="COA_CT_NTER"/>
    <property type="match status" value="1"/>
</dbReference>
<proteinExistence type="inferred from homology"/>